<protein>
    <submittedName>
        <fullName evidence="1">Uncharacterized protein</fullName>
    </submittedName>
</protein>
<evidence type="ECO:0000313" key="2">
    <source>
        <dbReference type="Proteomes" id="UP000664844"/>
    </source>
</evidence>
<dbReference type="Proteomes" id="UP000664844">
    <property type="component" value="Unassembled WGS sequence"/>
</dbReference>
<feature type="non-terminal residue" evidence="1">
    <location>
        <position position="115"/>
    </location>
</feature>
<gene>
    <name evidence="1" type="ORF">J0895_00575</name>
</gene>
<evidence type="ECO:0000313" key="1">
    <source>
        <dbReference type="EMBL" id="MBO0347626.1"/>
    </source>
</evidence>
<comment type="caution">
    <text evidence="1">The sequence shown here is derived from an EMBL/GenBank/DDBJ whole genome shotgun (WGS) entry which is preliminary data.</text>
</comment>
<sequence length="115" mass="13215">MTRTAHDQFAKQYLEELLAYLGQVQTSRDIPSEVRQVDVYFVPSDSPSTAPENLVILAQMATTPGLFEVFRNPPTPVEVRICLLKLYSLHSDLWRQARREKTSLAESDLPRLWIL</sequence>
<proteinExistence type="predicted"/>
<dbReference type="EMBL" id="JAFLQW010000016">
    <property type="protein sequence ID" value="MBO0347626.1"/>
    <property type="molecule type" value="Genomic_DNA"/>
</dbReference>
<accession>A0ABS3FKI9</accession>
<keyword evidence="2" id="KW-1185">Reference proteome</keyword>
<name>A0ABS3FKI9_9CYAN</name>
<reference evidence="1 2" key="1">
    <citation type="submission" date="2021-03" db="EMBL/GenBank/DDBJ databases">
        <title>Metabolic Capacity of the Antarctic Cyanobacterium Phormidium pseudopriestleyi that Sustains Oxygenic Photosynthesis in the Presence of Hydrogen Sulfide.</title>
        <authorList>
            <person name="Lumian J.E."/>
            <person name="Jungblut A.D."/>
            <person name="Dillon M.L."/>
            <person name="Hawes I."/>
            <person name="Doran P.T."/>
            <person name="Mackey T.J."/>
            <person name="Dick G.J."/>
            <person name="Grettenberger C.L."/>
            <person name="Sumner D.Y."/>
        </authorList>
    </citation>
    <scope>NUCLEOTIDE SEQUENCE [LARGE SCALE GENOMIC DNA]</scope>
    <source>
        <strain evidence="1 2">FRX01</strain>
    </source>
</reference>
<organism evidence="1 2">
    <name type="scientific">Phormidium pseudopriestleyi FRX01</name>
    <dbReference type="NCBI Taxonomy" id="1759528"/>
    <lineage>
        <taxon>Bacteria</taxon>
        <taxon>Bacillati</taxon>
        <taxon>Cyanobacteriota</taxon>
        <taxon>Cyanophyceae</taxon>
        <taxon>Oscillatoriophycideae</taxon>
        <taxon>Oscillatoriales</taxon>
        <taxon>Oscillatoriaceae</taxon>
        <taxon>Phormidium</taxon>
    </lineage>
</organism>